<dbReference type="PROSITE" id="PS50005">
    <property type="entry name" value="TPR"/>
    <property type="match status" value="3"/>
</dbReference>
<dbReference type="Gene3D" id="1.25.40.10">
    <property type="entry name" value="Tetratricopeptide repeat domain"/>
    <property type="match status" value="2"/>
</dbReference>
<dbReference type="RefSeq" id="WP_163303693.1">
    <property type="nucleotide sequence ID" value="NZ_JAAGRQ010000120.1"/>
</dbReference>
<evidence type="ECO:0000256" key="1">
    <source>
        <dbReference type="ARBA" id="ARBA00004167"/>
    </source>
</evidence>
<keyword evidence="11" id="KW-1185">Reference proteome</keyword>
<organism evidence="10 11">
    <name type="scientific">Desulfolutivibrio sulfodismutans</name>
    <dbReference type="NCBI Taxonomy" id="63561"/>
    <lineage>
        <taxon>Bacteria</taxon>
        <taxon>Pseudomonadati</taxon>
        <taxon>Thermodesulfobacteriota</taxon>
        <taxon>Desulfovibrionia</taxon>
        <taxon>Desulfovibrionales</taxon>
        <taxon>Desulfovibrionaceae</taxon>
        <taxon>Desulfolutivibrio</taxon>
    </lineage>
</organism>
<comment type="caution">
    <text evidence="10">The sequence shown here is derived from an EMBL/GenBank/DDBJ whole genome shotgun (WGS) entry which is preliminary data.</text>
</comment>
<dbReference type="PROSITE" id="PS50293">
    <property type="entry name" value="TPR_REGION"/>
    <property type="match status" value="1"/>
</dbReference>
<dbReference type="EMBL" id="JAAGRQ010000120">
    <property type="protein sequence ID" value="NDY58622.1"/>
    <property type="molecule type" value="Genomic_DNA"/>
</dbReference>
<protein>
    <submittedName>
        <fullName evidence="10">Tetratricopeptide repeat protein</fullName>
    </submittedName>
</protein>
<proteinExistence type="inferred from homology"/>
<evidence type="ECO:0000256" key="3">
    <source>
        <dbReference type="ARBA" id="ARBA00022737"/>
    </source>
</evidence>
<keyword evidence="3" id="KW-0677">Repeat</keyword>
<feature type="compositionally biased region" description="Low complexity" evidence="9">
    <location>
        <begin position="323"/>
        <end position="332"/>
    </location>
</feature>
<evidence type="ECO:0000313" key="10">
    <source>
        <dbReference type="EMBL" id="NDY58622.1"/>
    </source>
</evidence>
<evidence type="ECO:0000256" key="4">
    <source>
        <dbReference type="ARBA" id="ARBA00022803"/>
    </source>
</evidence>
<dbReference type="Pfam" id="PF13432">
    <property type="entry name" value="TPR_16"/>
    <property type="match status" value="1"/>
</dbReference>
<feature type="compositionally biased region" description="Low complexity" evidence="9">
    <location>
        <begin position="299"/>
        <end position="310"/>
    </location>
</feature>
<sequence>MTGVVRAKRLDTRDAADQKAGMERMMRMLLTAMLVFGMAGMAGPFAAGAASLEDELFFAADAYYRGLDARAIGGFEDVLKKDPANDYALARLGVLLAEKGDLDAATQRFQNALAVDPENLFALKWLGILALRRGDQDQAARRFQAMLDADPGNAQATAWQGVALMLEGDPVAAVERFAAASAADADDPGLHYLLSLAYASLGLPENARLELETTLELRPTDVPALTRLGTLFYRQGQRDLAEASWRQAMTVEPGYVEARFCLSRSLADAALAAQAEGNEAKAGRLWMLALEADPANGEALAAQNAASQEARPTPDAQRPNDKAQAPRAAEAASQKTRTDTGVSHSSEKTANNKK</sequence>
<comment type="subcellular location">
    <subcellularLocation>
        <location evidence="1">Membrane</location>
        <topology evidence="1">Single-pass membrane protein</topology>
    </subcellularLocation>
</comment>
<comment type="similarity">
    <text evidence="7">Belongs to the Tom70 family.</text>
</comment>
<feature type="repeat" description="TPR" evidence="8">
    <location>
        <begin position="222"/>
        <end position="255"/>
    </location>
</feature>
<dbReference type="AlphaFoldDB" id="A0A7K3NQX0"/>
<evidence type="ECO:0000256" key="2">
    <source>
        <dbReference type="ARBA" id="ARBA00022692"/>
    </source>
</evidence>
<dbReference type="SUPFAM" id="SSF48452">
    <property type="entry name" value="TPR-like"/>
    <property type="match status" value="1"/>
</dbReference>
<keyword evidence="2" id="KW-0812">Transmembrane</keyword>
<dbReference type="InterPro" id="IPR011990">
    <property type="entry name" value="TPR-like_helical_dom_sf"/>
</dbReference>
<feature type="repeat" description="TPR" evidence="8">
    <location>
        <begin position="86"/>
        <end position="119"/>
    </location>
</feature>
<dbReference type="Proteomes" id="UP000469724">
    <property type="component" value="Unassembled WGS sequence"/>
</dbReference>
<evidence type="ECO:0000256" key="7">
    <source>
        <dbReference type="ARBA" id="ARBA00038030"/>
    </source>
</evidence>
<dbReference type="PANTHER" id="PTHR46208">
    <property type="entry name" value="MITOCHONDRIAL IMPORT RECEPTOR SUBUNIT TOM70"/>
    <property type="match status" value="1"/>
</dbReference>
<feature type="repeat" description="TPR" evidence="8">
    <location>
        <begin position="120"/>
        <end position="153"/>
    </location>
</feature>
<evidence type="ECO:0000256" key="9">
    <source>
        <dbReference type="SAM" id="MobiDB-lite"/>
    </source>
</evidence>
<feature type="region of interest" description="Disordered" evidence="9">
    <location>
        <begin position="299"/>
        <end position="354"/>
    </location>
</feature>
<keyword evidence="6" id="KW-0472">Membrane</keyword>
<dbReference type="SMART" id="SM00028">
    <property type="entry name" value="TPR"/>
    <property type="match status" value="5"/>
</dbReference>
<evidence type="ECO:0000256" key="6">
    <source>
        <dbReference type="ARBA" id="ARBA00023136"/>
    </source>
</evidence>
<evidence type="ECO:0000313" key="11">
    <source>
        <dbReference type="Proteomes" id="UP000469724"/>
    </source>
</evidence>
<reference evidence="10 11" key="1">
    <citation type="submission" date="2020-02" db="EMBL/GenBank/DDBJ databases">
        <title>Comparative genomics of sulfur disproportionating microorganisms.</title>
        <authorList>
            <person name="Ward L.M."/>
            <person name="Bertran E."/>
            <person name="Johnston D.T."/>
        </authorList>
    </citation>
    <scope>NUCLEOTIDE SEQUENCE [LARGE SCALE GENOMIC DNA]</scope>
    <source>
        <strain evidence="10 11">DSM 3696</strain>
    </source>
</reference>
<dbReference type="PANTHER" id="PTHR46208:SF1">
    <property type="entry name" value="MITOCHONDRIAL IMPORT RECEPTOR SUBUNIT TOM70"/>
    <property type="match status" value="1"/>
</dbReference>
<keyword evidence="5" id="KW-1133">Transmembrane helix</keyword>
<evidence type="ECO:0000256" key="8">
    <source>
        <dbReference type="PROSITE-ProRule" id="PRU00339"/>
    </source>
</evidence>
<dbReference type="InterPro" id="IPR019734">
    <property type="entry name" value="TPR_rpt"/>
</dbReference>
<dbReference type="GO" id="GO:0016020">
    <property type="term" value="C:membrane"/>
    <property type="evidence" value="ECO:0007669"/>
    <property type="project" value="UniProtKB-SubCell"/>
</dbReference>
<evidence type="ECO:0000256" key="5">
    <source>
        <dbReference type="ARBA" id="ARBA00022989"/>
    </source>
</evidence>
<gene>
    <name evidence="10" type="ORF">G3N56_17950</name>
</gene>
<keyword evidence="4 8" id="KW-0802">TPR repeat</keyword>
<dbReference type="Pfam" id="PF14559">
    <property type="entry name" value="TPR_19"/>
    <property type="match status" value="1"/>
</dbReference>
<name>A0A7K3NQX0_9BACT</name>
<accession>A0A7K3NQX0</accession>
<feature type="compositionally biased region" description="Polar residues" evidence="9">
    <location>
        <begin position="333"/>
        <end position="344"/>
    </location>
</feature>